<dbReference type="RefSeq" id="WP_205261153.1">
    <property type="nucleotide sequence ID" value="NZ_JAERWK010000016.1"/>
</dbReference>
<proteinExistence type="predicted"/>
<evidence type="ECO:0000313" key="1">
    <source>
        <dbReference type="EMBL" id="MBM9468213.1"/>
    </source>
</evidence>
<evidence type="ECO:0000313" key="2">
    <source>
        <dbReference type="Proteomes" id="UP000663792"/>
    </source>
</evidence>
<gene>
    <name evidence="1" type="ORF">JL106_13080</name>
</gene>
<dbReference type="EMBL" id="JAERWK010000016">
    <property type="protein sequence ID" value="MBM9468213.1"/>
    <property type="molecule type" value="Genomic_DNA"/>
</dbReference>
<keyword evidence="2" id="KW-1185">Reference proteome</keyword>
<dbReference type="Proteomes" id="UP000663792">
    <property type="component" value="Unassembled WGS sequence"/>
</dbReference>
<comment type="caution">
    <text evidence="1">The sequence shown here is derived from an EMBL/GenBank/DDBJ whole genome shotgun (WGS) entry which is preliminary data.</text>
</comment>
<name>A0A938YI15_9ACTN</name>
<accession>A0A938YI15</accession>
<protein>
    <submittedName>
        <fullName evidence="1">Uncharacterized protein</fullName>
    </submittedName>
</protein>
<organism evidence="1 2">
    <name type="scientific">Nakamurella leprariae</name>
    <dbReference type="NCBI Taxonomy" id="2803911"/>
    <lineage>
        <taxon>Bacteria</taxon>
        <taxon>Bacillati</taxon>
        <taxon>Actinomycetota</taxon>
        <taxon>Actinomycetes</taxon>
        <taxon>Nakamurellales</taxon>
        <taxon>Nakamurellaceae</taxon>
        <taxon>Nakamurella</taxon>
    </lineage>
</organism>
<reference evidence="1" key="1">
    <citation type="submission" date="2021-01" db="EMBL/GenBank/DDBJ databases">
        <title>YIM 132084 draft genome.</title>
        <authorList>
            <person name="An D."/>
        </authorList>
    </citation>
    <scope>NUCLEOTIDE SEQUENCE</scope>
    <source>
        <strain evidence="1">YIM 132084</strain>
    </source>
</reference>
<sequence>MRWEQLFADLESQFERLADADVDAEIAPRARAAFADVELTARLVPAIGTPLRVRTLGPVLTGVLDAVGPDWLTLTESGRRDRLVALGAITSIAGVGRSTAPPMGVVARRWTLRMVLRGLARDRSPVALALAGADPARVDDAAQVGGTIDRVGADFLELATHPEWEPRRAGSVRGTVLVPLAALVAVQISPWG</sequence>
<dbReference type="AlphaFoldDB" id="A0A938YI15"/>